<dbReference type="SUPFAM" id="SSF47454">
    <property type="entry name" value="A DNA-binding domain in eukaryotic transcription factors"/>
    <property type="match status" value="1"/>
</dbReference>
<name>A0A979FHZ9_HYAAZ</name>
<feature type="compositionally biased region" description="Polar residues" evidence="4">
    <location>
        <begin position="236"/>
        <end position="245"/>
    </location>
</feature>
<organism evidence="6 7">
    <name type="scientific">Hyalella azteca</name>
    <name type="common">Amphipod</name>
    <dbReference type="NCBI Taxonomy" id="294128"/>
    <lineage>
        <taxon>Eukaryota</taxon>
        <taxon>Metazoa</taxon>
        <taxon>Ecdysozoa</taxon>
        <taxon>Arthropoda</taxon>
        <taxon>Crustacea</taxon>
        <taxon>Multicrustacea</taxon>
        <taxon>Malacostraca</taxon>
        <taxon>Eumalacostraca</taxon>
        <taxon>Peracarida</taxon>
        <taxon>Amphipoda</taxon>
        <taxon>Senticaudata</taxon>
        <taxon>Talitrida</taxon>
        <taxon>Talitroidea</taxon>
        <taxon>Hyalellidae</taxon>
        <taxon>Hyalella</taxon>
    </lineage>
</organism>
<dbReference type="InterPro" id="IPR024874">
    <property type="entry name" value="Transcription_factor_Maf_fam"/>
</dbReference>
<reference evidence="7" key="1">
    <citation type="submission" date="2025-08" db="UniProtKB">
        <authorList>
            <consortium name="RefSeq"/>
        </authorList>
    </citation>
    <scope>IDENTIFICATION</scope>
    <source>
        <tissue evidence="7">Whole organism</tissue>
    </source>
</reference>
<feature type="domain" description="BZIP" evidence="5">
    <location>
        <begin position="284"/>
        <end position="347"/>
    </location>
</feature>
<evidence type="ECO:0000256" key="1">
    <source>
        <dbReference type="ARBA" id="ARBA00023015"/>
    </source>
</evidence>
<dbReference type="Gene3D" id="1.20.5.170">
    <property type="match status" value="1"/>
</dbReference>
<dbReference type="GO" id="GO:0000981">
    <property type="term" value="F:DNA-binding transcription factor activity, RNA polymerase II-specific"/>
    <property type="evidence" value="ECO:0007669"/>
    <property type="project" value="TreeGrafter"/>
</dbReference>
<keyword evidence="6" id="KW-1185">Reference proteome</keyword>
<proteinExistence type="predicted"/>
<dbReference type="GeneID" id="108669770"/>
<evidence type="ECO:0000259" key="5">
    <source>
        <dbReference type="PROSITE" id="PS50217"/>
    </source>
</evidence>
<dbReference type="AlphaFoldDB" id="A0A979FHZ9"/>
<dbReference type="GO" id="GO:0000978">
    <property type="term" value="F:RNA polymerase II cis-regulatory region sequence-specific DNA binding"/>
    <property type="evidence" value="ECO:0007669"/>
    <property type="project" value="TreeGrafter"/>
</dbReference>
<evidence type="ECO:0000256" key="4">
    <source>
        <dbReference type="SAM" id="MobiDB-lite"/>
    </source>
</evidence>
<dbReference type="PANTHER" id="PTHR10129">
    <property type="entry name" value="TRANSCRIPTION FACTOR MAF"/>
    <property type="match status" value="1"/>
</dbReference>
<dbReference type="GO" id="GO:0005634">
    <property type="term" value="C:nucleus"/>
    <property type="evidence" value="ECO:0007669"/>
    <property type="project" value="TreeGrafter"/>
</dbReference>
<dbReference type="PANTHER" id="PTHR10129:SF48">
    <property type="entry name" value="MAF-S, ISOFORM B"/>
    <property type="match status" value="1"/>
</dbReference>
<protein>
    <submittedName>
        <fullName evidence="7">Transcription factor MafB</fullName>
    </submittedName>
</protein>
<dbReference type="KEGG" id="hazt:108669770"/>
<feature type="region of interest" description="Disordered" evidence="4">
    <location>
        <begin position="280"/>
        <end position="300"/>
    </location>
</feature>
<evidence type="ECO:0000313" key="6">
    <source>
        <dbReference type="Proteomes" id="UP000694843"/>
    </source>
</evidence>
<evidence type="ECO:0000313" key="7">
    <source>
        <dbReference type="RefSeq" id="XP_047736583.1"/>
    </source>
</evidence>
<evidence type="ECO:0000256" key="2">
    <source>
        <dbReference type="ARBA" id="ARBA00023125"/>
    </source>
</evidence>
<gene>
    <name evidence="7" type="primary">LOC108669770</name>
</gene>
<dbReference type="RefSeq" id="XP_047736583.1">
    <property type="nucleotide sequence ID" value="XM_047880627.1"/>
</dbReference>
<feature type="compositionally biased region" description="Basic residues" evidence="4">
    <location>
        <begin position="205"/>
        <end position="222"/>
    </location>
</feature>
<feature type="region of interest" description="Disordered" evidence="4">
    <location>
        <begin position="355"/>
        <end position="384"/>
    </location>
</feature>
<keyword evidence="2" id="KW-0238">DNA-binding</keyword>
<dbReference type="SMART" id="SM00338">
    <property type="entry name" value="BRLZ"/>
    <property type="match status" value="1"/>
</dbReference>
<feature type="region of interest" description="Disordered" evidence="4">
    <location>
        <begin position="205"/>
        <end position="245"/>
    </location>
</feature>
<feature type="compositionally biased region" description="Low complexity" evidence="4">
    <location>
        <begin position="223"/>
        <end position="235"/>
    </location>
</feature>
<dbReference type="InterPro" id="IPR004826">
    <property type="entry name" value="bZIP_Maf"/>
</dbReference>
<dbReference type="Pfam" id="PF03131">
    <property type="entry name" value="bZIP_Maf"/>
    <property type="match status" value="1"/>
</dbReference>
<keyword evidence="3" id="KW-0804">Transcription</keyword>
<dbReference type="PROSITE" id="PS50217">
    <property type="entry name" value="BZIP"/>
    <property type="match status" value="1"/>
</dbReference>
<feature type="compositionally biased region" description="Low complexity" evidence="4">
    <location>
        <begin position="359"/>
        <end position="373"/>
    </location>
</feature>
<feature type="region of interest" description="Disordered" evidence="4">
    <location>
        <begin position="1"/>
        <end position="24"/>
    </location>
</feature>
<dbReference type="InterPro" id="IPR004827">
    <property type="entry name" value="bZIP"/>
</dbReference>
<evidence type="ECO:0000256" key="3">
    <source>
        <dbReference type="ARBA" id="ARBA00023163"/>
    </source>
</evidence>
<dbReference type="InterPro" id="IPR008917">
    <property type="entry name" value="TF_DNA-bd_sf"/>
</dbReference>
<dbReference type="OMA" id="DHEMSKQ"/>
<dbReference type="SUPFAM" id="SSF57959">
    <property type="entry name" value="Leucine zipper domain"/>
    <property type="match status" value="1"/>
</dbReference>
<feature type="compositionally biased region" description="Basic and acidic residues" evidence="4">
    <location>
        <begin position="375"/>
        <end position="384"/>
    </location>
</feature>
<dbReference type="Proteomes" id="UP000694843">
    <property type="component" value="Unplaced"/>
</dbReference>
<keyword evidence="1" id="KW-0805">Transcription regulation</keyword>
<accession>A0A979FHZ9</accession>
<dbReference type="OrthoDB" id="5974330at2759"/>
<dbReference type="InterPro" id="IPR046347">
    <property type="entry name" value="bZIP_sf"/>
</dbReference>
<sequence>MMAGASERACPMQPPHSITADGPGTIIPSNDYEMNFMMEPLDDIICGKESPFISPSAPMITRSAAAAGASVVQTHMTNTTWMNNHPAAHPIHNHHLQPTTHQIHQIKIHPQGPGTPPDTPPGFSPISAPLPPSPPFVPQQTTAIVEEMWAATTSYNRYLEPLDLRHGPPQLYPDPIDQQPFYVDRKWELVQQRQTQLQMPLIPIKQHHHHHHHHQPPPHHHQQQPAIHHQHQPQQTASHLSSADHQSQLLTASHYEISDEELLGLSVRDLNKRLHSMNKDMQTQVKQRRRTLKNRGYAQSCRTKRQEQKSKLEIENGELKEKLSAINQQLSLRAREIESLRKENEVVIRENHLLRHQQHQQQQQQQQAQQSQHQHQHEEFVDYV</sequence>